<evidence type="ECO:0000256" key="5">
    <source>
        <dbReference type="PROSITE-ProRule" id="PRU00325"/>
    </source>
</evidence>
<name>A0ABR2Q8A7_9ROSI</name>
<keyword evidence="4 6" id="KW-0862">Zinc</keyword>
<feature type="region of interest" description="Disordered" evidence="7">
    <location>
        <begin position="236"/>
        <end position="263"/>
    </location>
</feature>
<evidence type="ECO:0000256" key="2">
    <source>
        <dbReference type="ARBA" id="ARBA00022723"/>
    </source>
</evidence>
<evidence type="ECO:0000313" key="10">
    <source>
        <dbReference type="Proteomes" id="UP001396334"/>
    </source>
</evidence>
<keyword evidence="2 6" id="KW-0479">Metal-binding</keyword>
<comment type="caution">
    <text evidence="9">The sequence shown here is derived from an EMBL/GenBank/DDBJ whole genome shotgun (WGS) entry which is preliminary data.</text>
</comment>
<dbReference type="Pfam" id="PF04434">
    <property type="entry name" value="SWIM"/>
    <property type="match status" value="1"/>
</dbReference>
<sequence>MRYEKAVDSCYVKEKEEDFESRHKSRILKLGYKMEHHGASVYTKNIFNIFQHELIKSNQFTRQKVRKTGSCYEYKVSSCFETRDSFLVHLDLDSKAGNCSCCLFEFTGILCRHMLAIFHFKNIVEIPSQYILRRWTKEANKDCRVYKNGSSLEVDYEKSAALRSLHVCRLVNRLSFLVEKSEEIYKVIFGDLDQIYQNVSMIETQMIGIMENDSGSSQQFSGEVIHGAIENQSNSIPSTINIGDPYVSQTKGRRKGGHESHSGRFKSGLEIALTHTTVKRRSCQICGGYGHN</sequence>
<dbReference type="SMART" id="SM00575">
    <property type="entry name" value="ZnF_PMZ"/>
    <property type="match status" value="1"/>
</dbReference>
<evidence type="ECO:0000256" key="3">
    <source>
        <dbReference type="ARBA" id="ARBA00022771"/>
    </source>
</evidence>
<dbReference type="InterPro" id="IPR007527">
    <property type="entry name" value="Znf_SWIM"/>
</dbReference>
<keyword evidence="10" id="KW-1185">Reference proteome</keyword>
<gene>
    <name evidence="9" type="ORF">V6N11_020234</name>
</gene>
<protein>
    <recommendedName>
        <fullName evidence="6">Protein FAR1-RELATED SEQUENCE</fullName>
    </recommendedName>
</protein>
<evidence type="ECO:0000256" key="7">
    <source>
        <dbReference type="SAM" id="MobiDB-lite"/>
    </source>
</evidence>
<dbReference type="PROSITE" id="PS50966">
    <property type="entry name" value="ZF_SWIM"/>
    <property type="match status" value="1"/>
</dbReference>
<evidence type="ECO:0000256" key="4">
    <source>
        <dbReference type="ARBA" id="ARBA00022833"/>
    </source>
</evidence>
<comment type="similarity">
    <text evidence="1 6">Belongs to the FHY3/FAR1 family.</text>
</comment>
<comment type="subcellular location">
    <subcellularLocation>
        <location evidence="6">Nucleus</location>
    </subcellularLocation>
</comment>
<keyword evidence="3 5" id="KW-0863">Zinc-finger</keyword>
<proteinExistence type="inferred from homology"/>
<evidence type="ECO:0000259" key="8">
    <source>
        <dbReference type="PROSITE" id="PS50966"/>
    </source>
</evidence>
<evidence type="ECO:0000256" key="1">
    <source>
        <dbReference type="ARBA" id="ARBA00005889"/>
    </source>
</evidence>
<dbReference type="EMBL" id="JBBPBN010000043">
    <property type="protein sequence ID" value="KAK8996735.1"/>
    <property type="molecule type" value="Genomic_DNA"/>
</dbReference>
<organism evidence="9 10">
    <name type="scientific">Hibiscus sabdariffa</name>
    <name type="common">roselle</name>
    <dbReference type="NCBI Taxonomy" id="183260"/>
    <lineage>
        <taxon>Eukaryota</taxon>
        <taxon>Viridiplantae</taxon>
        <taxon>Streptophyta</taxon>
        <taxon>Embryophyta</taxon>
        <taxon>Tracheophyta</taxon>
        <taxon>Spermatophyta</taxon>
        <taxon>Magnoliopsida</taxon>
        <taxon>eudicotyledons</taxon>
        <taxon>Gunneridae</taxon>
        <taxon>Pentapetalae</taxon>
        <taxon>rosids</taxon>
        <taxon>malvids</taxon>
        <taxon>Malvales</taxon>
        <taxon>Malvaceae</taxon>
        <taxon>Malvoideae</taxon>
        <taxon>Hibiscus</taxon>
    </lineage>
</organism>
<keyword evidence="6" id="KW-0539">Nucleus</keyword>
<dbReference type="Proteomes" id="UP001396334">
    <property type="component" value="Unassembled WGS sequence"/>
</dbReference>
<accession>A0ABR2Q8A7</accession>
<reference evidence="9 10" key="1">
    <citation type="journal article" date="2024" name="G3 (Bethesda)">
        <title>Genome assembly of Hibiscus sabdariffa L. provides insights into metabolisms of medicinal natural products.</title>
        <authorList>
            <person name="Kim T."/>
        </authorList>
    </citation>
    <scope>NUCLEOTIDE SEQUENCE [LARGE SCALE GENOMIC DNA]</scope>
    <source>
        <strain evidence="9">TK-2024</strain>
        <tissue evidence="9">Old leaves</tissue>
    </source>
</reference>
<dbReference type="PANTHER" id="PTHR31669:SF302">
    <property type="entry name" value="PROTEIN FAR1-RELATED SEQUENCE"/>
    <property type="match status" value="1"/>
</dbReference>
<dbReference type="InterPro" id="IPR031052">
    <property type="entry name" value="FHY3/FAR1"/>
</dbReference>
<feature type="domain" description="SWIM-type" evidence="8">
    <location>
        <begin position="86"/>
        <end position="122"/>
    </location>
</feature>
<dbReference type="PANTHER" id="PTHR31669">
    <property type="entry name" value="PROTEIN FAR1-RELATED SEQUENCE 10-RELATED"/>
    <property type="match status" value="1"/>
</dbReference>
<comment type="function">
    <text evidence="6">Putative transcription activator involved in regulating light control of development.</text>
</comment>
<evidence type="ECO:0000256" key="6">
    <source>
        <dbReference type="RuleBase" id="RU367018"/>
    </source>
</evidence>
<dbReference type="InterPro" id="IPR006564">
    <property type="entry name" value="Znf_PMZ"/>
</dbReference>
<evidence type="ECO:0000313" key="9">
    <source>
        <dbReference type="EMBL" id="KAK8996735.1"/>
    </source>
</evidence>